<dbReference type="Pfam" id="PF25597">
    <property type="entry name" value="SH3_retrovirus"/>
    <property type="match status" value="1"/>
</dbReference>
<evidence type="ECO:0000313" key="4">
    <source>
        <dbReference type="EMBL" id="KAG6406110.1"/>
    </source>
</evidence>
<dbReference type="PROSITE" id="PS50158">
    <property type="entry name" value="ZF_CCHC"/>
    <property type="match status" value="1"/>
</dbReference>
<organism evidence="4">
    <name type="scientific">Salvia splendens</name>
    <name type="common">Scarlet sage</name>
    <dbReference type="NCBI Taxonomy" id="180675"/>
    <lineage>
        <taxon>Eukaryota</taxon>
        <taxon>Viridiplantae</taxon>
        <taxon>Streptophyta</taxon>
        <taxon>Embryophyta</taxon>
        <taxon>Tracheophyta</taxon>
        <taxon>Spermatophyta</taxon>
        <taxon>Magnoliopsida</taxon>
        <taxon>eudicotyledons</taxon>
        <taxon>Gunneridae</taxon>
        <taxon>Pentapetalae</taxon>
        <taxon>asterids</taxon>
        <taxon>lamiids</taxon>
        <taxon>Lamiales</taxon>
        <taxon>Lamiaceae</taxon>
        <taxon>Nepetoideae</taxon>
        <taxon>Mentheae</taxon>
        <taxon>Salviinae</taxon>
        <taxon>Salvia</taxon>
        <taxon>Salvia subgen. Calosphace</taxon>
        <taxon>core Calosphace</taxon>
    </lineage>
</organism>
<dbReference type="Pfam" id="PF14223">
    <property type="entry name" value="Retrotran_gag_2"/>
    <property type="match status" value="1"/>
</dbReference>
<name>A0A8X8X1T6_SALSN</name>
<reference evidence="4" key="2">
    <citation type="submission" date="2020-08" db="EMBL/GenBank/DDBJ databases">
        <title>Plant Genome Project.</title>
        <authorList>
            <person name="Zhang R.-G."/>
        </authorList>
    </citation>
    <scope>NUCLEOTIDE SEQUENCE</scope>
    <source>
        <strain evidence="4">Huo1</strain>
        <tissue evidence="4">Leaf</tissue>
    </source>
</reference>
<feature type="region of interest" description="Disordered" evidence="2">
    <location>
        <begin position="162"/>
        <end position="208"/>
    </location>
</feature>
<keyword evidence="1" id="KW-0479">Metal-binding</keyword>
<dbReference type="GO" id="GO:0003676">
    <property type="term" value="F:nucleic acid binding"/>
    <property type="evidence" value="ECO:0007669"/>
    <property type="project" value="InterPro"/>
</dbReference>
<feature type="domain" description="CCHC-type" evidence="3">
    <location>
        <begin position="210"/>
        <end position="226"/>
    </location>
</feature>
<dbReference type="PANTHER" id="PTHR47592:SF31">
    <property type="entry name" value="ZINC FINGER, CCHC-TYPE-RELATED"/>
    <property type="match status" value="1"/>
</dbReference>
<dbReference type="InterPro" id="IPR057670">
    <property type="entry name" value="SH3_retrovirus"/>
</dbReference>
<dbReference type="InterPro" id="IPR054722">
    <property type="entry name" value="PolX-like_BBD"/>
</dbReference>
<dbReference type="SUPFAM" id="SSF57756">
    <property type="entry name" value="Retrovirus zinc finger-like domains"/>
    <property type="match status" value="1"/>
</dbReference>
<sequence length="621" mass="70545">MLDLLYYKDLYLPLQGDDAKPKDMSDDDWIIMHRKTVGYIRRFIEHRIFHHFANEEKADVLLKKIEAMLERKNALNKASIIRKIVRLRYVESANMTEHLNAYQGLINQSINMKISLDDEVIALLLLSSLPDSWDTLVVSISNSAPGGALTLQMVKDCLLKEESRRREQDHSSETKAMVAENSDRERNKNRNSQNTRDKSRGKSKHKKDFKCHYCGGPNHYERDCRKKKRDQTRGNNENAEKDTTAVATDGDVVVVCDDACVSSSCQQTDWIVDSGASYHITTYRDMFASYTGGSFGKVRMANHGVNLLTDTGCKLVLRDVRHVPDIRLNIISTGKLDDDEVNAVVKNSSIEIWHKRLGHLSQKGLEILARRSLIPETGRKLKCVRADNGGEYQGPFELHCKNHAMRIAVDLINLSPSTPLGGDVPDRVWSGKDVSYKHLRVFGCRAFVHIPKDERSKLDDKTKPCIFLGYAHEEFGYRLWDPVNRKVIRSRDVVFLEDQVSDDAKEKPESNSEAPVNLDPVHSPTVQDYGGDIQPEQGDPIDDGAGDEETRPAQDEVPLVRRKLLQLGKVHTDETVPICLPSPYPEISLTSANEKRVSLSPHIRWRGRIVEIIHLMWKQPL</sequence>
<dbReference type="Proteomes" id="UP000298416">
    <property type="component" value="Unassembled WGS sequence"/>
</dbReference>
<keyword evidence="5" id="KW-1185">Reference proteome</keyword>
<evidence type="ECO:0000256" key="2">
    <source>
        <dbReference type="SAM" id="MobiDB-lite"/>
    </source>
</evidence>
<dbReference type="InterPro" id="IPR036875">
    <property type="entry name" value="Znf_CCHC_sf"/>
</dbReference>
<keyword evidence="1" id="KW-0862">Zinc</keyword>
<dbReference type="EMBL" id="PNBA02000012">
    <property type="protein sequence ID" value="KAG6406110.1"/>
    <property type="molecule type" value="Genomic_DNA"/>
</dbReference>
<dbReference type="InterPro" id="IPR001878">
    <property type="entry name" value="Znf_CCHC"/>
</dbReference>
<comment type="caution">
    <text evidence="4">The sequence shown here is derived from an EMBL/GenBank/DDBJ whole genome shotgun (WGS) entry which is preliminary data.</text>
</comment>
<dbReference type="AlphaFoldDB" id="A0A8X8X1T6"/>
<feature type="region of interest" description="Disordered" evidence="2">
    <location>
        <begin position="224"/>
        <end position="243"/>
    </location>
</feature>
<gene>
    <name evidence="4" type="ORF">SASPL_133707</name>
</gene>
<evidence type="ECO:0000256" key="1">
    <source>
        <dbReference type="PROSITE-ProRule" id="PRU00047"/>
    </source>
</evidence>
<proteinExistence type="predicted"/>
<feature type="compositionally biased region" description="Basic and acidic residues" evidence="2">
    <location>
        <begin position="162"/>
        <end position="173"/>
    </location>
</feature>
<evidence type="ECO:0000313" key="5">
    <source>
        <dbReference type="Proteomes" id="UP000298416"/>
    </source>
</evidence>
<keyword evidence="1" id="KW-0863">Zinc-finger</keyword>
<accession>A0A8X8X1T6</accession>
<evidence type="ECO:0000259" key="3">
    <source>
        <dbReference type="PROSITE" id="PS50158"/>
    </source>
</evidence>
<protein>
    <recommendedName>
        <fullName evidence="3">CCHC-type domain-containing protein</fullName>
    </recommendedName>
</protein>
<reference evidence="4" key="1">
    <citation type="submission" date="2018-01" db="EMBL/GenBank/DDBJ databases">
        <authorList>
            <person name="Mao J.F."/>
        </authorList>
    </citation>
    <scope>NUCLEOTIDE SEQUENCE</scope>
    <source>
        <strain evidence="4">Huo1</strain>
        <tissue evidence="4">Leaf</tissue>
    </source>
</reference>
<feature type="region of interest" description="Disordered" evidence="2">
    <location>
        <begin position="500"/>
        <end position="554"/>
    </location>
</feature>
<dbReference type="GO" id="GO:0008270">
    <property type="term" value="F:zinc ion binding"/>
    <property type="evidence" value="ECO:0007669"/>
    <property type="project" value="UniProtKB-KW"/>
</dbReference>
<dbReference type="PANTHER" id="PTHR47592">
    <property type="entry name" value="PBF68 PROTEIN"/>
    <property type="match status" value="1"/>
</dbReference>
<dbReference type="Pfam" id="PF22936">
    <property type="entry name" value="Pol_BBD"/>
    <property type="match status" value="1"/>
</dbReference>